<keyword evidence="5 8" id="KW-0732">Signal</keyword>
<keyword evidence="10" id="KW-1185">Reference proteome</keyword>
<dbReference type="Gene3D" id="2.40.160.60">
    <property type="entry name" value="Outer membrane protein transport protein (OMPP1/FadL/TodX)"/>
    <property type="match status" value="1"/>
</dbReference>
<comment type="similarity">
    <text evidence="2">Belongs to the OmpP1/FadL family.</text>
</comment>
<evidence type="ECO:0000256" key="3">
    <source>
        <dbReference type="ARBA" id="ARBA00022452"/>
    </source>
</evidence>
<organism evidence="9 10">
    <name type="scientific">Novipirellula artificiosorum</name>
    <dbReference type="NCBI Taxonomy" id="2528016"/>
    <lineage>
        <taxon>Bacteria</taxon>
        <taxon>Pseudomonadati</taxon>
        <taxon>Planctomycetota</taxon>
        <taxon>Planctomycetia</taxon>
        <taxon>Pirellulales</taxon>
        <taxon>Pirellulaceae</taxon>
        <taxon>Novipirellula</taxon>
    </lineage>
</organism>
<evidence type="ECO:0000256" key="4">
    <source>
        <dbReference type="ARBA" id="ARBA00022692"/>
    </source>
</evidence>
<evidence type="ECO:0000313" key="10">
    <source>
        <dbReference type="Proteomes" id="UP000319143"/>
    </source>
</evidence>
<keyword evidence="7" id="KW-0998">Cell outer membrane</keyword>
<sequence precursor="true">MSIGKVLAVVTVLACHLTVLAPKQSFGQAFGVELQASVLPASGGMGGAGIARPQDLQTTLALNPATLAQKKGTQFSFGGAWVEPTINLDNDATIGIGAGSIQPFKAKSHRPGSIVGNISLSQDFTALGLPATVGVGLLTASGLGVNYRYVPESKGTSAEMAVLQTAVGAGVELTDRLSIGMLGTVGSASMDGIFAGISASTPAYNLRGALGFTYDVRDTTTLGGYWHTEQKFTFDDYVQIGLPTAPFQDFDVSLPNKYGIGIADESLLGGKLLVAVDFMVFDWSNTDFFGAIWDDQFALQTGLQYTASSRCKLRAGYAYAENTTKNIVAPSFGPITPQAGVDYIQALFPNINEHRISGGIGLTDVLPGVDLDLFAGGAFNATQTYTFSQASVESYWVGFGTTWRFGRGGCSHVSVPDQW</sequence>
<evidence type="ECO:0000256" key="2">
    <source>
        <dbReference type="ARBA" id="ARBA00008163"/>
    </source>
</evidence>
<name>A0A5C6E0H4_9BACT</name>
<dbReference type="InterPro" id="IPR005017">
    <property type="entry name" value="OMPP1/FadL/TodX"/>
</dbReference>
<dbReference type="SUPFAM" id="SSF56935">
    <property type="entry name" value="Porins"/>
    <property type="match status" value="1"/>
</dbReference>
<evidence type="ECO:0000256" key="1">
    <source>
        <dbReference type="ARBA" id="ARBA00004571"/>
    </source>
</evidence>
<proteinExistence type="inferred from homology"/>
<dbReference type="EMBL" id="SJPV01000001">
    <property type="protein sequence ID" value="TWU42360.1"/>
    <property type="molecule type" value="Genomic_DNA"/>
</dbReference>
<dbReference type="Proteomes" id="UP000319143">
    <property type="component" value="Unassembled WGS sequence"/>
</dbReference>
<dbReference type="PANTHER" id="PTHR35093:SF8">
    <property type="entry name" value="OUTER MEMBRANE PROTEIN NMB0088-RELATED"/>
    <property type="match status" value="1"/>
</dbReference>
<keyword evidence="4" id="KW-0812">Transmembrane</keyword>
<comment type="caution">
    <text evidence="9">The sequence shown here is derived from an EMBL/GenBank/DDBJ whole genome shotgun (WGS) entry which is preliminary data.</text>
</comment>
<protein>
    <submittedName>
        <fullName evidence="9">Outer membrane protein P1</fullName>
    </submittedName>
</protein>
<dbReference type="PANTHER" id="PTHR35093">
    <property type="entry name" value="OUTER MEMBRANE PROTEIN NMB0088-RELATED"/>
    <property type="match status" value="1"/>
</dbReference>
<dbReference type="GO" id="GO:0009279">
    <property type="term" value="C:cell outer membrane"/>
    <property type="evidence" value="ECO:0007669"/>
    <property type="project" value="UniProtKB-SubCell"/>
</dbReference>
<dbReference type="OrthoDB" id="247139at2"/>
<gene>
    <name evidence="9" type="primary">ompP1</name>
    <name evidence="9" type="ORF">Poly41_06570</name>
</gene>
<dbReference type="GO" id="GO:0015483">
    <property type="term" value="F:long-chain fatty acid transporting porin activity"/>
    <property type="evidence" value="ECO:0007669"/>
    <property type="project" value="TreeGrafter"/>
</dbReference>
<dbReference type="AlphaFoldDB" id="A0A5C6E0H4"/>
<reference evidence="9 10" key="1">
    <citation type="submission" date="2019-02" db="EMBL/GenBank/DDBJ databases">
        <title>Deep-cultivation of Planctomycetes and their phenomic and genomic characterization uncovers novel biology.</title>
        <authorList>
            <person name="Wiegand S."/>
            <person name="Jogler M."/>
            <person name="Boedeker C."/>
            <person name="Pinto D."/>
            <person name="Vollmers J."/>
            <person name="Rivas-Marin E."/>
            <person name="Kohn T."/>
            <person name="Peeters S.H."/>
            <person name="Heuer A."/>
            <person name="Rast P."/>
            <person name="Oberbeckmann S."/>
            <person name="Bunk B."/>
            <person name="Jeske O."/>
            <person name="Meyerdierks A."/>
            <person name="Storesund J.E."/>
            <person name="Kallscheuer N."/>
            <person name="Luecker S."/>
            <person name="Lage O.M."/>
            <person name="Pohl T."/>
            <person name="Merkel B.J."/>
            <person name="Hornburger P."/>
            <person name="Mueller R.-W."/>
            <person name="Bruemmer F."/>
            <person name="Labrenz M."/>
            <person name="Spormann A.M."/>
            <person name="Op Den Camp H."/>
            <person name="Overmann J."/>
            <person name="Amann R."/>
            <person name="Jetten M.S.M."/>
            <person name="Mascher T."/>
            <person name="Medema M.H."/>
            <person name="Devos D.P."/>
            <person name="Kaster A.-K."/>
            <person name="Ovreas L."/>
            <person name="Rohde M."/>
            <person name="Galperin M.Y."/>
            <person name="Jogler C."/>
        </authorList>
    </citation>
    <scope>NUCLEOTIDE SEQUENCE [LARGE SCALE GENOMIC DNA]</scope>
    <source>
        <strain evidence="9 10">Poly41</strain>
    </source>
</reference>
<keyword evidence="3" id="KW-1134">Transmembrane beta strand</keyword>
<evidence type="ECO:0000256" key="6">
    <source>
        <dbReference type="ARBA" id="ARBA00023136"/>
    </source>
</evidence>
<comment type="subcellular location">
    <subcellularLocation>
        <location evidence="1">Cell outer membrane</location>
        <topology evidence="1">Multi-pass membrane protein</topology>
    </subcellularLocation>
</comment>
<keyword evidence="6" id="KW-0472">Membrane</keyword>
<evidence type="ECO:0000256" key="8">
    <source>
        <dbReference type="SAM" id="SignalP"/>
    </source>
</evidence>
<evidence type="ECO:0000256" key="7">
    <source>
        <dbReference type="ARBA" id="ARBA00023237"/>
    </source>
</evidence>
<evidence type="ECO:0000256" key="5">
    <source>
        <dbReference type="ARBA" id="ARBA00022729"/>
    </source>
</evidence>
<accession>A0A5C6E0H4</accession>
<evidence type="ECO:0000313" key="9">
    <source>
        <dbReference type="EMBL" id="TWU42360.1"/>
    </source>
</evidence>
<feature type="signal peptide" evidence="8">
    <location>
        <begin position="1"/>
        <end position="21"/>
    </location>
</feature>
<dbReference type="RefSeq" id="WP_146524443.1">
    <property type="nucleotide sequence ID" value="NZ_SJPV01000001.1"/>
</dbReference>
<feature type="chain" id="PRO_5022872376" evidence="8">
    <location>
        <begin position="22"/>
        <end position="419"/>
    </location>
</feature>